<organism evidence="2">
    <name type="scientific">uncultured Caudovirales phage</name>
    <dbReference type="NCBI Taxonomy" id="2100421"/>
    <lineage>
        <taxon>Viruses</taxon>
        <taxon>Duplodnaviria</taxon>
        <taxon>Heunggongvirae</taxon>
        <taxon>Uroviricota</taxon>
        <taxon>Caudoviricetes</taxon>
        <taxon>Peduoviridae</taxon>
        <taxon>Maltschvirus</taxon>
        <taxon>Maltschvirus maltsch</taxon>
    </lineage>
</organism>
<dbReference type="EMBL" id="LR798292">
    <property type="protein sequence ID" value="CAB5220938.1"/>
    <property type="molecule type" value="Genomic_DNA"/>
</dbReference>
<keyword evidence="1" id="KW-0472">Membrane</keyword>
<keyword evidence="1" id="KW-1133">Transmembrane helix</keyword>
<evidence type="ECO:0000256" key="1">
    <source>
        <dbReference type="SAM" id="Phobius"/>
    </source>
</evidence>
<feature type="transmembrane region" description="Helical" evidence="1">
    <location>
        <begin position="12"/>
        <end position="40"/>
    </location>
</feature>
<protein>
    <submittedName>
        <fullName evidence="2">Uncharacterized protein</fullName>
    </submittedName>
</protein>
<keyword evidence="1" id="KW-0812">Transmembrane</keyword>
<proteinExistence type="predicted"/>
<evidence type="ECO:0000313" key="2">
    <source>
        <dbReference type="EMBL" id="CAB5220938.1"/>
    </source>
</evidence>
<sequence length="62" mass="6756">MFFVDTLVESLILFVVVASRLLAFAATILVSVIFVLAFIVSSPLVLSQKFFTGLADVLGDYK</sequence>
<reference evidence="2" key="1">
    <citation type="submission" date="2020-05" db="EMBL/GenBank/DDBJ databases">
        <authorList>
            <person name="Chiriac C."/>
            <person name="Salcher M."/>
            <person name="Ghai R."/>
            <person name="Kavagutti S V."/>
        </authorList>
    </citation>
    <scope>NUCLEOTIDE SEQUENCE</scope>
</reference>
<accession>A0A6J7WVV8</accession>
<gene>
    <name evidence="2" type="ORF">UFOVP244_58</name>
</gene>
<name>A0A6J7WVV8_9CAUD</name>